<reference evidence="3 4" key="1">
    <citation type="submission" date="2024-02" db="EMBL/GenBank/DDBJ databases">
        <title>De novo assembly and annotation of 12 fungi associated with fruit tree decline syndrome in Ontario, Canada.</title>
        <authorList>
            <person name="Sulman M."/>
            <person name="Ellouze W."/>
            <person name="Ilyukhin E."/>
        </authorList>
    </citation>
    <scope>NUCLEOTIDE SEQUENCE [LARGE SCALE GENOMIC DNA]</scope>
    <source>
        <strain evidence="3 4">M1-105</strain>
    </source>
</reference>
<dbReference type="Proteomes" id="UP001521116">
    <property type="component" value="Unassembled WGS sequence"/>
</dbReference>
<gene>
    <name evidence="3" type="ORF">SLS56_003357</name>
</gene>
<keyword evidence="4" id="KW-1185">Reference proteome</keyword>
<proteinExistence type="predicted"/>
<dbReference type="Pfam" id="PF20233">
    <property type="entry name" value="DUF6590"/>
    <property type="match status" value="1"/>
</dbReference>
<sequence length="338" mass="37729">MSAPQWTLDAGRQQYYYWDHSTCCYVYQNGERIYTDQSPPERPVLGSVEAGPAEQITEPQALQSGIRAHKIVRATPGEAEGLDPRYKKHYPGRAFYTVGKVFKVLWPEPAGNPQSGVTFVTGAYGEQFYNKIRWFVVIREGQDCCTCLRVNLHRLAMWTPIQTYNRQGVEKQGVIKAEHSAIHVHTGYPVPAAQDDPNGEMLQPAIPVVPASREQAKMDPMSRLNYAKPYTVEHNVKSFHFGDVPREWLPILLQNFATVLQSPHTGPRPSAAYSPSGTDNASSHRLSSSSTSSGGHLQHLAHSAQQRSFGLHEPYSDEYECDPGETPRGQEGWGSHGR</sequence>
<dbReference type="InterPro" id="IPR046497">
    <property type="entry name" value="DUF6590"/>
</dbReference>
<evidence type="ECO:0000256" key="1">
    <source>
        <dbReference type="SAM" id="MobiDB-lite"/>
    </source>
</evidence>
<organism evidence="3 4">
    <name type="scientific">Neofusicoccum ribis</name>
    <dbReference type="NCBI Taxonomy" id="45134"/>
    <lineage>
        <taxon>Eukaryota</taxon>
        <taxon>Fungi</taxon>
        <taxon>Dikarya</taxon>
        <taxon>Ascomycota</taxon>
        <taxon>Pezizomycotina</taxon>
        <taxon>Dothideomycetes</taxon>
        <taxon>Dothideomycetes incertae sedis</taxon>
        <taxon>Botryosphaeriales</taxon>
        <taxon>Botryosphaeriaceae</taxon>
        <taxon>Neofusicoccum</taxon>
    </lineage>
</organism>
<evidence type="ECO:0000259" key="2">
    <source>
        <dbReference type="Pfam" id="PF20233"/>
    </source>
</evidence>
<comment type="caution">
    <text evidence="3">The sequence shown here is derived from an EMBL/GenBank/DDBJ whole genome shotgun (WGS) entry which is preliminary data.</text>
</comment>
<feature type="region of interest" description="Disordered" evidence="1">
    <location>
        <begin position="263"/>
        <end position="338"/>
    </location>
</feature>
<evidence type="ECO:0000313" key="4">
    <source>
        <dbReference type="Proteomes" id="UP001521116"/>
    </source>
</evidence>
<evidence type="ECO:0000313" key="3">
    <source>
        <dbReference type="EMBL" id="KAL1632660.1"/>
    </source>
</evidence>
<dbReference type="PANTHER" id="PTHR35391">
    <property type="entry name" value="C2H2-TYPE DOMAIN-CONTAINING PROTEIN-RELATED"/>
    <property type="match status" value="1"/>
</dbReference>
<dbReference type="EMBL" id="JAJVDC020000027">
    <property type="protein sequence ID" value="KAL1632660.1"/>
    <property type="molecule type" value="Genomic_DNA"/>
</dbReference>
<accession>A0ABR3SZA9</accession>
<dbReference type="PANTHER" id="PTHR35391:SF5">
    <property type="entry name" value="DUF6590 DOMAIN-CONTAINING PROTEIN"/>
    <property type="match status" value="1"/>
</dbReference>
<name>A0ABR3SZA9_9PEZI</name>
<feature type="domain" description="DUF6590" evidence="2">
    <location>
        <begin position="93"/>
        <end position="253"/>
    </location>
</feature>
<protein>
    <recommendedName>
        <fullName evidence="2">DUF6590 domain-containing protein</fullName>
    </recommendedName>
</protein>
<feature type="compositionally biased region" description="Low complexity" evidence="1">
    <location>
        <begin position="283"/>
        <end position="293"/>
    </location>
</feature>